<evidence type="ECO:0000313" key="3">
    <source>
        <dbReference type="Proteomes" id="UP000198420"/>
    </source>
</evidence>
<dbReference type="Pfam" id="PF13202">
    <property type="entry name" value="EF-hand_5"/>
    <property type="match status" value="1"/>
</dbReference>
<proteinExistence type="predicted"/>
<reference evidence="3" key="1">
    <citation type="submission" date="2017-06" db="EMBL/GenBank/DDBJ databases">
        <authorList>
            <person name="Varghese N."/>
            <person name="Submissions S."/>
        </authorList>
    </citation>
    <scope>NUCLEOTIDE SEQUENCE [LARGE SCALE GENOMIC DNA]</scope>
    <source>
        <strain evidence="3">DSM 44485</strain>
    </source>
</reference>
<dbReference type="RefSeq" id="WP_089316003.1">
    <property type="nucleotide sequence ID" value="NZ_FZNP01000019.1"/>
</dbReference>
<dbReference type="EMBL" id="FZNP01000019">
    <property type="protein sequence ID" value="SNS49822.1"/>
    <property type="molecule type" value="Genomic_DNA"/>
</dbReference>
<dbReference type="Proteomes" id="UP000198420">
    <property type="component" value="Unassembled WGS sequence"/>
</dbReference>
<dbReference type="InterPro" id="IPR002048">
    <property type="entry name" value="EF_hand_dom"/>
</dbReference>
<dbReference type="PROSITE" id="PS50222">
    <property type="entry name" value="EF_HAND_2"/>
    <property type="match status" value="2"/>
</dbReference>
<evidence type="ECO:0000259" key="1">
    <source>
        <dbReference type="PROSITE" id="PS50222"/>
    </source>
</evidence>
<feature type="domain" description="EF-hand" evidence="1">
    <location>
        <begin position="2"/>
        <end position="37"/>
    </location>
</feature>
<dbReference type="PROSITE" id="PS00018">
    <property type="entry name" value="EF_HAND_1"/>
    <property type="match status" value="1"/>
</dbReference>
<keyword evidence="3" id="KW-1185">Reference proteome</keyword>
<dbReference type="SUPFAM" id="SSF47473">
    <property type="entry name" value="EF-hand"/>
    <property type="match status" value="1"/>
</dbReference>
<gene>
    <name evidence="2" type="ORF">SAMN06265355_11910</name>
</gene>
<dbReference type="AlphaFoldDB" id="A0A239F0Y5"/>
<dbReference type="GO" id="GO:0005509">
    <property type="term" value="F:calcium ion binding"/>
    <property type="evidence" value="ECO:0007669"/>
    <property type="project" value="InterPro"/>
</dbReference>
<dbReference type="Gene3D" id="1.10.238.10">
    <property type="entry name" value="EF-hand"/>
    <property type="match status" value="1"/>
</dbReference>
<dbReference type="InterPro" id="IPR011992">
    <property type="entry name" value="EF-hand-dom_pair"/>
</dbReference>
<accession>A0A239F0Y5</accession>
<protein>
    <submittedName>
        <fullName evidence="2">EF hand</fullName>
    </submittedName>
</protein>
<sequence>MATAEEYEALFKAFDHDGDGIIEQTDVDLLVQRWCRALHVPPGSPQWLAITRPSNRLWQQLKGSVDEAGDKKVSREEWVASHEQPGFVDSVAIPWGVAVFDMGADADKRVSLQVWMTTHSATGYPQLESLAGFQALDEDGDGYLDRDPFVKYIEDFYHRDGA</sequence>
<name>A0A239F0Y5_9ACTN</name>
<dbReference type="Pfam" id="PF13833">
    <property type="entry name" value="EF-hand_8"/>
    <property type="match status" value="1"/>
</dbReference>
<evidence type="ECO:0000313" key="2">
    <source>
        <dbReference type="EMBL" id="SNS49822.1"/>
    </source>
</evidence>
<dbReference type="InterPro" id="IPR018247">
    <property type="entry name" value="EF_Hand_1_Ca_BS"/>
</dbReference>
<organism evidence="2 3">
    <name type="scientific">Actinomadura mexicana</name>
    <dbReference type="NCBI Taxonomy" id="134959"/>
    <lineage>
        <taxon>Bacteria</taxon>
        <taxon>Bacillati</taxon>
        <taxon>Actinomycetota</taxon>
        <taxon>Actinomycetes</taxon>
        <taxon>Streptosporangiales</taxon>
        <taxon>Thermomonosporaceae</taxon>
        <taxon>Actinomadura</taxon>
    </lineage>
</organism>
<feature type="domain" description="EF-hand" evidence="1">
    <location>
        <begin position="124"/>
        <end position="159"/>
    </location>
</feature>
<dbReference type="OrthoDB" id="7356823at2"/>